<feature type="region of interest" description="Disordered" evidence="1">
    <location>
        <begin position="1"/>
        <end position="822"/>
    </location>
</feature>
<feature type="compositionally biased region" description="Basic residues" evidence="1">
    <location>
        <begin position="485"/>
        <end position="497"/>
    </location>
</feature>
<feature type="compositionally biased region" description="Basic and acidic residues" evidence="1">
    <location>
        <begin position="529"/>
        <end position="539"/>
    </location>
</feature>
<feature type="compositionally biased region" description="Basic and acidic residues" evidence="1">
    <location>
        <begin position="692"/>
        <end position="713"/>
    </location>
</feature>
<feature type="compositionally biased region" description="Basic and acidic residues" evidence="1">
    <location>
        <begin position="728"/>
        <end position="744"/>
    </location>
</feature>
<reference evidence="2 3" key="1">
    <citation type="journal article" date="2015" name="Genome Announc.">
        <title>Complete Genome Sequence of Methylobacterium aquaticum Strain 22A, Isolated from Racomitrium japonicum Moss.</title>
        <authorList>
            <person name="Tani A."/>
            <person name="Ogura Y."/>
            <person name="Hayashi T."/>
            <person name="Kimbara K."/>
        </authorList>
    </citation>
    <scope>NUCLEOTIDE SEQUENCE [LARGE SCALE GENOMIC DNA]</scope>
    <source>
        <strain evidence="2 3">MA-22A</strain>
    </source>
</reference>
<feature type="compositionally biased region" description="Basic and acidic residues" evidence="1">
    <location>
        <begin position="241"/>
        <end position="253"/>
    </location>
</feature>
<feature type="compositionally biased region" description="Basic and acidic residues" evidence="1">
    <location>
        <begin position="983"/>
        <end position="993"/>
    </location>
</feature>
<feature type="compositionally biased region" description="Low complexity" evidence="1">
    <location>
        <begin position="797"/>
        <end position="813"/>
    </location>
</feature>
<evidence type="ECO:0000313" key="2">
    <source>
        <dbReference type="EMBL" id="BAQ43862.1"/>
    </source>
</evidence>
<gene>
    <name evidence="2" type="ORF">Maq22A_c01835</name>
</gene>
<evidence type="ECO:0008006" key="4">
    <source>
        <dbReference type="Google" id="ProtNLM"/>
    </source>
</evidence>
<evidence type="ECO:0000313" key="3">
    <source>
        <dbReference type="Proteomes" id="UP000061432"/>
    </source>
</evidence>
<feature type="compositionally biased region" description="Low complexity" evidence="1">
    <location>
        <begin position="602"/>
        <end position="615"/>
    </location>
</feature>
<organism evidence="2 3">
    <name type="scientific">Methylobacterium aquaticum</name>
    <dbReference type="NCBI Taxonomy" id="270351"/>
    <lineage>
        <taxon>Bacteria</taxon>
        <taxon>Pseudomonadati</taxon>
        <taxon>Pseudomonadota</taxon>
        <taxon>Alphaproteobacteria</taxon>
        <taxon>Hyphomicrobiales</taxon>
        <taxon>Methylobacteriaceae</taxon>
        <taxon>Methylobacterium</taxon>
    </lineage>
</organism>
<feature type="compositionally biased region" description="Basic and acidic residues" evidence="1">
    <location>
        <begin position="214"/>
        <end position="227"/>
    </location>
</feature>
<accession>A0A0C6FAQ1</accession>
<feature type="compositionally biased region" description="Basic and acidic residues" evidence="1">
    <location>
        <begin position="353"/>
        <end position="366"/>
    </location>
</feature>
<feature type="compositionally biased region" description="Basic residues" evidence="1">
    <location>
        <begin position="188"/>
        <end position="208"/>
    </location>
</feature>
<dbReference type="Proteomes" id="UP000061432">
    <property type="component" value="Chromosome"/>
</dbReference>
<feature type="compositionally biased region" description="Low complexity" evidence="1">
    <location>
        <begin position="417"/>
        <end position="426"/>
    </location>
</feature>
<feature type="compositionally biased region" description="Basic and acidic residues" evidence="1">
    <location>
        <begin position="674"/>
        <end position="684"/>
    </location>
</feature>
<dbReference type="STRING" id="270351.Maq22A_c01835"/>
<evidence type="ECO:0000256" key="1">
    <source>
        <dbReference type="SAM" id="MobiDB-lite"/>
    </source>
</evidence>
<feature type="compositionally biased region" description="Basic residues" evidence="1">
    <location>
        <begin position="143"/>
        <end position="157"/>
    </location>
</feature>
<feature type="compositionally biased region" description="Gly residues" evidence="1">
    <location>
        <begin position="774"/>
        <end position="784"/>
    </location>
</feature>
<feature type="compositionally biased region" description="Basic residues" evidence="1">
    <location>
        <begin position="76"/>
        <end position="88"/>
    </location>
</feature>
<dbReference type="Pfam" id="PF06170">
    <property type="entry name" value="DUF983"/>
    <property type="match status" value="1"/>
</dbReference>
<reference evidence="3" key="2">
    <citation type="submission" date="2015-01" db="EMBL/GenBank/DDBJ databases">
        <title>Complete genome sequence of Methylobacterium aquaticum strain 22A.</title>
        <authorList>
            <person name="Tani A."/>
            <person name="Ogura Y."/>
            <person name="Hayashi T."/>
        </authorList>
    </citation>
    <scope>NUCLEOTIDE SEQUENCE [LARGE SCALE GENOMIC DNA]</scope>
    <source>
        <strain evidence="3">MA-22A</strain>
    </source>
</reference>
<feature type="compositionally biased region" description="Basic and acidic residues" evidence="1">
    <location>
        <begin position="291"/>
        <end position="301"/>
    </location>
</feature>
<feature type="compositionally biased region" description="Basic and acidic residues" evidence="1">
    <location>
        <begin position="460"/>
        <end position="477"/>
    </location>
</feature>
<feature type="compositionally biased region" description="Basic residues" evidence="1">
    <location>
        <begin position="257"/>
        <end position="271"/>
    </location>
</feature>
<feature type="compositionally biased region" description="Basic and acidic residues" evidence="1">
    <location>
        <begin position="95"/>
        <end position="114"/>
    </location>
</feature>
<feature type="compositionally biased region" description="Basic residues" evidence="1">
    <location>
        <begin position="337"/>
        <end position="352"/>
    </location>
</feature>
<dbReference type="KEGG" id="maqu:Maq22A_c01835"/>
<feature type="compositionally biased region" description="Basic residues" evidence="1">
    <location>
        <begin position="367"/>
        <end position="376"/>
    </location>
</feature>
<name>A0A0C6FAQ1_9HYPH</name>
<feature type="region of interest" description="Disordered" evidence="1">
    <location>
        <begin position="977"/>
        <end position="1005"/>
    </location>
</feature>
<dbReference type="InterPro" id="IPR009325">
    <property type="entry name" value="DUF983"/>
</dbReference>
<feature type="compositionally biased region" description="Basic and acidic residues" evidence="1">
    <location>
        <begin position="562"/>
        <end position="579"/>
    </location>
</feature>
<dbReference type="PATRIC" id="fig|270351.10.peg.375"/>
<proteinExistence type="predicted"/>
<dbReference type="AlphaFoldDB" id="A0A0C6FAQ1"/>
<feature type="compositionally biased region" description="Gly residues" evidence="1">
    <location>
        <begin position="314"/>
        <end position="330"/>
    </location>
</feature>
<protein>
    <recommendedName>
        <fullName evidence="4">DUF983 domain-containing protein</fullName>
    </recommendedName>
</protein>
<dbReference type="EMBL" id="AP014704">
    <property type="protein sequence ID" value="BAQ43862.1"/>
    <property type="molecule type" value="Genomic_DNA"/>
</dbReference>
<sequence>MTTDLRRSCSGITPRPREPTVAPWPHSAHISQERPRLARRALSASRRLDRVVGQETSPRGPSPGGPFPEEQARARAAAHPRGGARLHRGFAPEGRQARDRARLRDQGLRQDRAEAPAQGDAGGGRDREGPRRPAQGRPPAPGRGRRHRQPARPRRRIGGAARAVGSGGRTRPRHHRADAARAPGRRAGAGHRRPGARQGRARRRHARALPRPGHQGDRPQQGRDARRVPGAPHGRRAHRARGQEGARARDRGAAGRGGRRAGRRPRHRGARPRGPLRADAGARQGAPRQPRLREGGQPDRHSRPRHPARLPARGAGGGGRHPRGRPGGPRGLARTAAGHHRPAGCQGPRRRRDGPARSRSDQSGRVRDHRRHRGRRGLCPARLRPRPRGADPRQLGLLPRPGGADAARADLERPLFPAARPGPAGARRADDHHGGGAKTSPQRPPGHDALARQARLRAGAGRDRRPARRGDGPDPRRGAAPALGRLRRSGRRPRRPRPPGARPARAQGDPQRRGRGRPGDRAGAPLRPPADRGVHDPGQRRGGRGPGSRAPGPDLPRPRGALAREDAGARRGDGLDRPEAAQGSEPPPGPVQPHPRHGRGQRAPALPQRGGAALAGPGGLRRRECRPFRPGAPPLRPLHLADPALRRSRRPPRPDPGPAARRRRPAVGHGGRCARRDRPADFRRRAPRHGGGARDDRPPDRPPPRRPGRRDLRGPGLGRHPLGAVHQARRDRGGRLRADLDARRRVFPPRGGPPRPRRRAHSPDLPSWRQGRGAADGGRAGGRGPALRDRRRRPYRSPRAGPRRAAQGPAGARAPREPDQAPRETRMIEIHAGPAAEPVGGARPPAVAQAPEQPSWALAMWRGFRNRCPHCGEGRLFHRFLKVREACESCGMELHHHRADDLPPYLVIFVVGHLVGWAVLETEMRYDVPLWLQMTVWPTVALVASLLLLQPTKGAVVGLQYALGMHGFSAIRRAGARPVDGPARNETETRHGGGTDARPIGSGRA</sequence>
<feature type="compositionally biased region" description="Low complexity" evidence="1">
    <location>
        <begin position="272"/>
        <end position="283"/>
    </location>
</feature>